<feature type="chain" id="PRO_5043986088" evidence="7">
    <location>
        <begin position="21"/>
        <end position="597"/>
    </location>
</feature>
<evidence type="ECO:0000256" key="7">
    <source>
        <dbReference type="SAM" id="SignalP"/>
    </source>
</evidence>
<dbReference type="EMBL" id="CP155447">
    <property type="protein sequence ID" value="XBH04459.1"/>
    <property type="molecule type" value="Genomic_DNA"/>
</dbReference>
<dbReference type="PROSITE" id="PS00149">
    <property type="entry name" value="SULFATASE_2"/>
    <property type="match status" value="1"/>
</dbReference>
<evidence type="ECO:0000256" key="4">
    <source>
        <dbReference type="ARBA" id="ARBA00022729"/>
    </source>
</evidence>
<dbReference type="Gene3D" id="3.40.720.10">
    <property type="entry name" value="Alkaline Phosphatase, subunit A"/>
    <property type="match status" value="1"/>
</dbReference>
<dbReference type="Gene3D" id="3.30.1120.10">
    <property type="match status" value="1"/>
</dbReference>
<dbReference type="GO" id="GO:0046872">
    <property type="term" value="F:metal ion binding"/>
    <property type="evidence" value="ECO:0007669"/>
    <property type="project" value="UniProtKB-KW"/>
</dbReference>
<evidence type="ECO:0000313" key="9">
    <source>
        <dbReference type="EMBL" id="XBH04459.1"/>
    </source>
</evidence>
<dbReference type="InterPro" id="IPR017850">
    <property type="entry name" value="Alkaline_phosphatase_core_sf"/>
</dbReference>
<dbReference type="AlphaFoldDB" id="A0AAU7CGH7"/>
<gene>
    <name evidence="9" type="ORF">V5E97_00150</name>
</gene>
<dbReference type="GO" id="GO:0004065">
    <property type="term" value="F:arylsulfatase activity"/>
    <property type="evidence" value="ECO:0007669"/>
    <property type="project" value="TreeGrafter"/>
</dbReference>
<dbReference type="PROSITE" id="PS00523">
    <property type="entry name" value="SULFATASE_1"/>
    <property type="match status" value="1"/>
</dbReference>
<keyword evidence="6" id="KW-0106">Calcium</keyword>
<dbReference type="SUPFAM" id="SSF53649">
    <property type="entry name" value="Alkaline phosphatase-like"/>
    <property type="match status" value="1"/>
</dbReference>
<evidence type="ECO:0000256" key="1">
    <source>
        <dbReference type="ARBA" id="ARBA00001913"/>
    </source>
</evidence>
<name>A0AAU7CGH7_9BACT</name>
<dbReference type="InterPro" id="IPR050738">
    <property type="entry name" value="Sulfatase"/>
</dbReference>
<organism evidence="9">
    <name type="scientific">Singulisphaera sp. Ch08</name>
    <dbReference type="NCBI Taxonomy" id="3120278"/>
    <lineage>
        <taxon>Bacteria</taxon>
        <taxon>Pseudomonadati</taxon>
        <taxon>Planctomycetota</taxon>
        <taxon>Planctomycetia</taxon>
        <taxon>Isosphaerales</taxon>
        <taxon>Isosphaeraceae</taxon>
        <taxon>Singulisphaera</taxon>
    </lineage>
</organism>
<feature type="domain" description="Sulfatase N-terminal" evidence="8">
    <location>
        <begin position="25"/>
        <end position="350"/>
    </location>
</feature>
<reference evidence="9" key="1">
    <citation type="submission" date="2024-05" db="EMBL/GenBank/DDBJ databases">
        <title>Planctomycetes of the genus Singulisphaera possess chitinolytic capabilities.</title>
        <authorList>
            <person name="Ivanova A."/>
        </authorList>
    </citation>
    <scope>NUCLEOTIDE SEQUENCE</scope>
    <source>
        <strain evidence="9">Ch08T</strain>
    </source>
</reference>
<dbReference type="CDD" id="cd16144">
    <property type="entry name" value="ARS_like"/>
    <property type="match status" value="1"/>
</dbReference>
<dbReference type="Pfam" id="PF00884">
    <property type="entry name" value="Sulfatase"/>
    <property type="match status" value="1"/>
</dbReference>
<dbReference type="RefSeq" id="WP_406697220.1">
    <property type="nucleotide sequence ID" value="NZ_CP155447.1"/>
</dbReference>
<dbReference type="Gene3D" id="2.60.120.260">
    <property type="entry name" value="Galactose-binding domain-like"/>
    <property type="match status" value="1"/>
</dbReference>
<dbReference type="InterPro" id="IPR000917">
    <property type="entry name" value="Sulfatase_N"/>
</dbReference>
<dbReference type="PANTHER" id="PTHR42693:SF42">
    <property type="entry name" value="ARYLSULFATASE G"/>
    <property type="match status" value="1"/>
</dbReference>
<feature type="signal peptide" evidence="7">
    <location>
        <begin position="1"/>
        <end position="20"/>
    </location>
</feature>
<evidence type="ECO:0000256" key="2">
    <source>
        <dbReference type="ARBA" id="ARBA00008779"/>
    </source>
</evidence>
<evidence type="ECO:0000256" key="5">
    <source>
        <dbReference type="ARBA" id="ARBA00022801"/>
    </source>
</evidence>
<keyword evidence="4 7" id="KW-0732">Signal</keyword>
<keyword evidence="5 9" id="KW-0378">Hydrolase</keyword>
<protein>
    <submittedName>
        <fullName evidence="9">Sulfatase-like hydrolase/transferase</fullName>
    </submittedName>
</protein>
<dbReference type="InterPro" id="IPR024607">
    <property type="entry name" value="Sulfatase_CS"/>
</dbReference>
<evidence type="ECO:0000256" key="3">
    <source>
        <dbReference type="ARBA" id="ARBA00022723"/>
    </source>
</evidence>
<accession>A0AAU7CGH7</accession>
<dbReference type="PANTHER" id="PTHR42693">
    <property type="entry name" value="ARYLSULFATASE FAMILY MEMBER"/>
    <property type="match status" value="1"/>
</dbReference>
<keyword evidence="3" id="KW-0479">Metal-binding</keyword>
<evidence type="ECO:0000256" key="6">
    <source>
        <dbReference type="ARBA" id="ARBA00022837"/>
    </source>
</evidence>
<evidence type="ECO:0000259" key="8">
    <source>
        <dbReference type="Pfam" id="PF00884"/>
    </source>
</evidence>
<comment type="similarity">
    <text evidence="2">Belongs to the sulfatase family.</text>
</comment>
<proteinExistence type="inferred from homology"/>
<comment type="cofactor">
    <cofactor evidence="1">
        <name>Ca(2+)</name>
        <dbReference type="ChEBI" id="CHEBI:29108"/>
    </cofactor>
</comment>
<sequence length="597" mass="65363">MQRRILILGLWLASALPVHARQERPNVILIVADDLGWADLGCYGSRFHRSPHLDKLAAEGRRFTQAYAASPVCSPTRAALMTGKHPARLHLTDWLPGRRDLPAQKLARPLIRQDLPLEEETLAESLHAAGYTTAHVGKWHLGGAGFEPTRQGFDLNIAGDSTGSPLSYFAPFSRQGRVMPGLGDAPDGQSLTDRLTDEAERFLEANRARPFFLYMPHYAVHTPMKAKETLVAKYPRWDGTPHGRQENPLYAAMLESLDESVGRIVSKVEALGLTDNTLIIFTSDNGGLATLEGPNTPATNNAPLREGKGYLYEGGLRVPLIVRWAGRVPRGIEDTPVWAADLPLTVKSLCGLSGPIAGDGVSLASLLTEGKPLVSRPLFWHYPHYSNQGGRPGGAIRDGDLKLVEDYQTGRRELFDLGRDLRESTNLAETRPEKVVELAAKLAAWRKGVDAQMPTPNPAYAPNAQLSNGTIRLPASTAEVHGTMLRFEPLPHKNTLGYWVRVDDWASWEFEVTKPGTFAVQALIGCGEGSGGSAVEFRVEDQRLKLNVPVTGGFQQFVPQSLGQITLPRSGRYQFEVRAISKPGPAVMDLREVTLSP</sequence>